<dbReference type="SUPFAM" id="SSF54106">
    <property type="entry name" value="LysM domain"/>
    <property type="match status" value="4"/>
</dbReference>
<dbReference type="PANTHER" id="PTHR34997">
    <property type="entry name" value="AM15"/>
    <property type="match status" value="1"/>
</dbReference>
<dbReference type="CDD" id="cd00118">
    <property type="entry name" value="LysM"/>
    <property type="match status" value="4"/>
</dbReference>
<dbReference type="PANTHER" id="PTHR34997:SF1">
    <property type="entry name" value="PEPTIDOGLYCAN-BINDING LYSIN DOMAIN"/>
    <property type="match status" value="1"/>
</dbReference>
<evidence type="ECO:0000313" key="5">
    <source>
        <dbReference type="EMBL" id="TFY61264.1"/>
    </source>
</evidence>
<proteinExistence type="predicted"/>
<dbReference type="GO" id="GO:0008061">
    <property type="term" value="F:chitin binding"/>
    <property type="evidence" value="ECO:0007669"/>
    <property type="project" value="UniProtKB-KW"/>
</dbReference>
<accession>A0A4Y9YFD1</accession>
<evidence type="ECO:0000259" key="4">
    <source>
        <dbReference type="PROSITE" id="PS51782"/>
    </source>
</evidence>
<dbReference type="InterPro" id="IPR036779">
    <property type="entry name" value="LysM_dom_sf"/>
</dbReference>
<dbReference type="InterPro" id="IPR052210">
    <property type="entry name" value="LysM1-like"/>
</dbReference>
<protein>
    <recommendedName>
        <fullName evidence="4">LysM domain-containing protein</fullName>
    </recommendedName>
</protein>
<keyword evidence="3" id="KW-0732">Signal</keyword>
<feature type="domain" description="LysM" evidence="4">
    <location>
        <begin position="190"/>
        <end position="236"/>
    </location>
</feature>
<evidence type="ECO:0000313" key="6">
    <source>
        <dbReference type="Proteomes" id="UP000298390"/>
    </source>
</evidence>
<dbReference type="Pfam" id="PF01476">
    <property type="entry name" value="LysM"/>
    <property type="match status" value="4"/>
</dbReference>
<keyword evidence="1" id="KW-0147">Chitin-binding</keyword>
<comment type="caution">
    <text evidence="5">The sequence shown here is derived from an EMBL/GenBank/DDBJ whole genome shotgun (WGS) entry which is preliminary data.</text>
</comment>
<dbReference type="InterPro" id="IPR018392">
    <property type="entry name" value="LysM"/>
</dbReference>
<dbReference type="PROSITE" id="PS51782">
    <property type="entry name" value="LYSM"/>
    <property type="match status" value="4"/>
</dbReference>
<gene>
    <name evidence="5" type="ORF">EVJ58_g4618</name>
</gene>
<reference evidence="5 6" key="1">
    <citation type="submission" date="2019-01" db="EMBL/GenBank/DDBJ databases">
        <title>Genome sequencing of the rare red list fungi Fomitopsis rosea.</title>
        <authorList>
            <person name="Buettner E."/>
            <person name="Kellner H."/>
        </authorList>
    </citation>
    <scope>NUCLEOTIDE SEQUENCE [LARGE SCALE GENOMIC DNA]</scope>
    <source>
        <strain evidence="5 6">DSM 105464</strain>
    </source>
</reference>
<dbReference type="Proteomes" id="UP000298390">
    <property type="component" value="Unassembled WGS sequence"/>
</dbReference>
<feature type="domain" description="LysM" evidence="4">
    <location>
        <begin position="243"/>
        <end position="288"/>
    </location>
</feature>
<keyword evidence="2" id="KW-0843">Virulence</keyword>
<dbReference type="EMBL" id="SEKV01000215">
    <property type="protein sequence ID" value="TFY61264.1"/>
    <property type="molecule type" value="Genomic_DNA"/>
</dbReference>
<feature type="domain" description="LysM" evidence="4">
    <location>
        <begin position="101"/>
        <end position="146"/>
    </location>
</feature>
<dbReference type="SMART" id="SM00257">
    <property type="entry name" value="LysM"/>
    <property type="match status" value="4"/>
</dbReference>
<feature type="chain" id="PRO_5021226471" description="LysM domain-containing protein" evidence="3">
    <location>
        <begin position="19"/>
        <end position="292"/>
    </location>
</feature>
<feature type="domain" description="LysM" evidence="4">
    <location>
        <begin position="46"/>
        <end position="92"/>
    </location>
</feature>
<organism evidence="5 6">
    <name type="scientific">Rhodofomes roseus</name>
    <dbReference type="NCBI Taxonomy" id="34475"/>
    <lineage>
        <taxon>Eukaryota</taxon>
        <taxon>Fungi</taxon>
        <taxon>Dikarya</taxon>
        <taxon>Basidiomycota</taxon>
        <taxon>Agaricomycotina</taxon>
        <taxon>Agaricomycetes</taxon>
        <taxon>Polyporales</taxon>
        <taxon>Rhodofomes</taxon>
    </lineage>
</organism>
<evidence type="ECO:0000256" key="1">
    <source>
        <dbReference type="ARBA" id="ARBA00022669"/>
    </source>
</evidence>
<sequence length="292" mass="30687">MRAQSLFIAFAVASGVGANWLPYQRSALSSGPPSNLAAGSFSNCTSYATVETGDTCSTLEAAADISFSDLLRWNPELDTACTILELGAAYCVGGGGDACPQLYTVVSGDYCSKIESEEGLTAAQLQALNPWLDASCDLEVGEVLCVGSSPTPTTTLTMTVSTATTATTTTTSAVPTPTNIASGSWTNCTTYYEVKSGDSCTAIDEQFGIALSDFLRWNPEVSDDCSNLLLAAYCVKGSPACDEVYTVVSGDYCAKIEYNYNITDADLYALNPWLDSACDLQVGQNLCVGEIE</sequence>
<evidence type="ECO:0000256" key="3">
    <source>
        <dbReference type="SAM" id="SignalP"/>
    </source>
</evidence>
<dbReference type="Gene3D" id="3.10.350.10">
    <property type="entry name" value="LysM domain"/>
    <property type="match status" value="4"/>
</dbReference>
<evidence type="ECO:0000256" key="2">
    <source>
        <dbReference type="ARBA" id="ARBA00023026"/>
    </source>
</evidence>
<dbReference type="STRING" id="34475.A0A4Y9YFD1"/>
<feature type="signal peptide" evidence="3">
    <location>
        <begin position="1"/>
        <end position="18"/>
    </location>
</feature>
<name>A0A4Y9YFD1_9APHY</name>
<dbReference type="AlphaFoldDB" id="A0A4Y9YFD1"/>